<evidence type="ECO:0000313" key="1">
    <source>
        <dbReference type="EMBL" id="RMI36016.1"/>
    </source>
</evidence>
<protein>
    <submittedName>
        <fullName evidence="1">Uncharacterized protein</fullName>
    </submittedName>
</protein>
<keyword evidence="2" id="KW-1185">Reference proteome</keyword>
<sequence>MIKSPLSPSISPDQRIKAYEFDGLKQVARNGRIFSQAFHQIYIRLEIILRCSYNLSQASDIYWLTDGSAVNVSIVNALDLKFHQFISTRQHSEKVTVIGIA</sequence>
<reference evidence="1 2" key="1">
    <citation type="submission" date="2018-10" db="EMBL/GenBank/DDBJ databases">
        <title>Isolation from soil.</title>
        <authorList>
            <person name="Hu J."/>
        </authorList>
    </citation>
    <scope>NUCLEOTIDE SEQUENCE [LARGE SCALE GENOMIC DNA]</scope>
    <source>
        <strain evidence="1 2">NEAU-Ht49</strain>
    </source>
</reference>
<gene>
    <name evidence="1" type="ORF">EBO15_39805</name>
</gene>
<name>A0A3M2LG16_9ACTN</name>
<proteinExistence type="predicted"/>
<evidence type="ECO:0000313" key="2">
    <source>
        <dbReference type="Proteomes" id="UP000282674"/>
    </source>
</evidence>
<organism evidence="1 2">
    <name type="scientific">Actinomadura harenae</name>
    <dbReference type="NCBI Taxonomy" id="2483351"/>
    <lineage>
        <taxon>Bacteria</taxon>
        <taxon>Bacillati</taxon>
        <taxon>Actinomycetota</taxon>
        <taxon>Actinomycetes</taxon>
        <taxon>Streptosporangiales</taxon>
        <taxon>Thermomonosporaceae</taxon>
        <taxon>Actinomadura</taxon>
    </lineage>
</organism>
<dbReference type="Proteomes" id="UP000282674">
    <property type="component" value="Unassembled WGS sequence"/>
</dbReference>
<comment type="caution">
    <text evidence="1">The sequence shown here is derived from an EMBL/GenBank/DDBJ whole genome shotgun (WGS) entry which is preliminary data.</text>
</comment>
<dbReference type="EMBL" id="RFFG01000152">
    <property type="protein sequence ID" value="RMI36016.1"/>
    <property type="molecule type" value="Genomic_DNA"/>
</dbReference>
<accession>A0A3M2LG16</accession>
<dbReference type="AlphaFoldDB" id="A0A3M2LG16"/>